<protein>
    <submittedName>
        <fullName evidence="1">Uncharacterized protein</fullName>
    </submittedName>
</protein>
<gene>
    <name evidence="1" type="ORF">SteCoe_37288</name>
</gene>
<accession>A0A1R2ANE7</accession>
<evidence type="ECO:0000313" key="1">
    <source>
        <dbReference type="EMBL" id="OMJ66016.1"/>
    </source>
</evidence>
<reference evidence="1 2" key="1">
    <citation type="submission" date="2016-11" db="EMBL/GenBank/DDBJ databases">
        <title>The macronuclear genome of Stentor coeruleus: a giant cell with tiny introns.</title>
        <authorList>
            <person name="Slabodnick M."/>
            <person name="Ruby J.G."/>
            <person name="Reiff S.B."/>
            <person name="Swart E.C."/>
            <person name="Gosai S."/>
            <person name="Prabakaran S."/>
            <person name="Witkowska E."/>
            <person name="Larue G.E."/>
            <person name="Fisher S."/>
            <person name="Freeman R.M."/>
            <person name="Gunawardena J."/>
            <person name="Chu W."/>
            <person name="Stover N.A."/>
            <person name="Gregory B.D."/>
            <person name="Nowacki M."/>
            <person name="Derisi J."/>
            <person name="Roy S.W."/>
            <person name="Marshall W.F."/>
            <person name="Sood P."/>
        </authorList>
    </citation>
    <scope>NUCLEOTIDE SEQUENCE [LARGE SCALE GENOMIC DNA]</scope>
    <source>
        <strain evidence="1">WM001</strain>
    </source>
</reference>
<comment type="caution">
    <text evidence="1">The sequence shown here is derived from an EMBL/GenBank/DDBJ whole genome shotgun (WGS) entry which is preliminary data.</text>
</comment>
<name>A0A1R2ANE7_9CILI</name>
<evidence type="ECO:0000313" key="2">
    <source>
        <dbReference type="Proteomes" id="UP000187209"/>
    </source>
</evidence>
<dbReference type="EMBL" id="MPUH01001849">
    <property type="protein sequence ID" value="OMJ66016.1"/>
    <property type="molecule type" value="Genomic_DNA"/>
</dbReference>
<proteinExistence type="predicted"/>
<organism evidence="1 2">
    <name type="scientific">Stentor coeruleus</name>
    <dbReference type="NCBI Taxonomy" id="5963"/>
    <lineage>
        <taxon>Eukaryota</taxon>
        <taxon>Sar</taxon>
        <taxon>Alveolata</taxon>
        <taxon>Ciliophora</taxon>
        <taxon>Postciliodesmatophora</taxon>
        <taxon>Heterotrichea</taxon>
        <taxon>Heterotrichida</taxon>
        <taxon>Stentoridae</taxon>
        <taxon>Stentor</taxon>
    </lineage>
</organism>
<dbReference type="Proteomes" id="UP000187209">
    <property type="component" value="Unassembled WGS sequence"/>
</dbReference>
<keyword evidence="2" id="KW-1185">Reference proteome</keyword>
<sequence length="116" mass="13377">MLNIEFISLKHSKPKKTRIVIDHKQGSQVLQQELNTPISFEIDSKNPRESLKFSYRVFDENSVLIDSADADISKSFLFFDSSTLKSQPINFIIKNKLSLFEITLKASINCNFDMLF</sequence>
<dbReference type="AlphaFoldDB" id="A0A1R2ANE7"/>